<dbReference type="Proteomes" id="UP001596303">
    <property type="component" value="Unassembled WGS sequence"/>
</dbReference>
<organism evidence="2 3">
    <name type="scientific">Ponticaulis profundi</name>
    <dbReference type="NCBI Taxonomy" id="2665222"/>
    <lineage>
        <taxon>Bacteria</taxon>
        <taxon>Pseudomonadati</taxon>
        <taxon>Pseudomonadota</taxon>
        <taxon>Alphaproteobacteria</taxon>
        <taxon>Hyphomonadales</taxon>
        <taxon>Hyphomonadaceae</taxon>
        <taxon>Ponticaulis</taxon>
    </lineage>
</organism>
<reference evidence="3" key="1">
    <citation type="journal article" date="2019" name="Int. J. Syst. Evol. Microbiol.">
        <title>The Global Catalogue of Microorganisms (GCM) 10K type strain sequencing project: providing services to taxonomists for standard genome sequencing and annotation.</title>
        <authorList>
            <consortium name="The Broad Institute Genomics Platform"/>
            <consortium name="The Broad Institute Genome Sequencing Center for Infectious Disease"/>
            <person name="Wu L."/>
            <person name="Ma J."/>
        </authorList>
    </citation>
    <scope>NUCLEOTIDE SEQUENCE [LARGE SCALE GENOMIC DNA]</scope>
    <source>
        <strain evidence="3">CGMCC-1.15741</strain>
    </source>
</reference>
<dbReference type="RefSeq" id="WP_377377625.1">
    <property type="nucleotide sequence ID" value="NZ_JBHSSW010000009.1"/>
</dbReference>
<feature type="compositionally biased region" description="Polar residues" evidence="1">
    <location>
        <begin position="205"/>
        <end position="227"/>
    </location>
</feature>
<keyword evidence="3" id="KW-1185">Reference proteome</keyword>
<dbReference type="Pfam" id="PF09476">
    <property type="entry name" value="Pilus_CpaD"/>
    <property type="match status" value="1"/>
</dbReference>
<evidence type="ECO:0000313" key="2">
    <source>
        <dbReference type="EMBL" id="MFC6197956.1"/>
    </source>
</evidence>
<dbReference type="InterPro" id="IPR013361">
    <property type="entry name" value="Pilus_CpaD"/>
</dbReference>
<protein>
    <submittedName>
        <fullName evidence="2">CpaD family pilus assembly protein</fullName>
    </submittedName>
</protein>
<name>A0ABW1S8G3_9PROT</name>
<sequence length="227" mass="24281">MSYFKLISGVGALALLASCSTYDPMLKTGQNDRYSHQIDVVEETVVMEVAMSEAAPGLPYHEVNRMKAFLADYKSRGARHGPLILSVPQGSPWAAKLEQSAEQTYDLAYDYGVRDVSRSDYASNGSPDAPLVLAYRAFKAVGPNCPSLAQIDLSATSTNDPTPAFGCSVNANLAAMIADPADLLGARPEDPADTVRRVDVLTKYRTGQPTATERTDSETGAISNAVE</sequence>
<proteinExistence type="predicted"/>
<dbReference type="PROSITE" id="PS51257">
    <property type="entry name" value="PROKAR_LIPOPROTEIN"/>
    <property type="match status" value="1"/>
</dbReference>
<evidence type="ECO:0000256" key="1">
    <source>
        <dbReference type="SAM" id="MobiDB-lite"/>
    </source>
</evidence>
<gene>
    <name evidence="2" type="ORF">ACFQDM_07700</name>
</gene>
<feature type="region of interest" description="Disordered" evidence="1">
    <location>
        <begin position="204"/>
        <end position="227"/>
    </location>
</feature>
<dbReference type="NCBIfam" id="TIGR02522">
    <property type="entry name" value="pilus_cpaD"/>
    <property type="match status" value="1"/>
</dbReference>
<evidence type="ECO:0000313" key="3">
    <source>
        <dbReference type="Proteomes" id="UP001596303"/>
    </source>
</evidence>
<accession>A0ABW1S8G3</accession>
<dbReference type="InterPro" id="IPR019027">
    <property type="entry name" value="Pilus_biogenesis_CpaD-related"/>
</dbReference>
<comment type="caution">
    <text evidence="2">The sequence shown here is derived from an EMBL/GenBank/DDBJ whole genome shotgun (WGS) entry which is preliminary data.</text>
</comment>
<dbReference type="EMBL" id="JBHSSW010000009">
    <property type="protein sequence ID" value="MFC6197956.1"/>
    <property type="molecule type" value="Genomic_DNA"/>
</dbReference>